<accession>A0ABQ0GAT5</accession>
<dbReference type="PANTHER" id="PTHR17630">
    <property type="entry name" value="DIENELACTONE HYDROLASE"/>
    <property type="match status" value="1"/>
</dbReference>
<sequence length="286" mass="31184">MSAPAATTSDIRPCCLRGFPWEGTPSGTELTLPGTSQPAYVAHPPGRSADAGQPPSRAGILLVHDLFGWAFANTRLLADAYARETGATVYLPDFFGGERLPLDAMLAGDWAALNLPSFVTRNTRAIREPEIVGYARALRGRHERVGAVGFCFGGWAVFRLGAGEFFAKGEGEGEEKDTADGGARPKGLVDCIVAGHPTWLTKEDISGVEVPVQVLAPEVDEEYTEELKLFTFTQLQKKGVPLDYQHFPKVEHACFVRGDIRKEGERAAMERGKNAAVGWFRQWLHD</sequence>
<keyword evidence="2" id="KW-0378">Hydrolase</keyword>
<organism evidence="2 3">
    <name type="scientific">Madurella fahalii</name>
    <dbReference type="NCBI Taxonomy" id="1157608"/>
    <lineage>
        <taxon>Eukaryota</taxon>
        <taxon>Fungi</taxon>
        <taxon>Dikarya</taxon>
        <taxon>Ascomycota</taxon>
        <taxon>Pezizomycotina</taxon>
        <taxon>Sordariomycetes</taxon>
        <taxon>Sordariomycetidae</taxon>
        <taxon>Sordariales</taxon>
        <taxon>Sordariales incertae sedis</taxon>
        <taxon>Madurella</taxon>
    </lineage>
</organism>
<comment type="caution">
    <text evidence="2">The sequence shown here is derived from an EMBL/GenBank/DDBJ whole genome shotgun (WGS) entry which is preliminary data.</text>
</comment>
<dbReference type="GeneID" id="98175653"/>
<evidence type="ECO:0000259" key="1">
    <source>
        <dbReference type="Pfam" id="PF01738"/>
    </source>
</evidence>
<dbReference type="PANTHER" id="PTHR17630:SF55">
    <property type="entry name" value="DIENELACTONE HYDROLASE FAMILY PROTEIN (AFU_ORTHOLOGUE AFUA_1G01900)"/>
    <property type="match status" value="1"/>
</dbReference>
<proteinExistence type="predicted"/>
<protein>
    <submittedName>
        <fullName evidence="2">Dienelactone hydrolase domain-containing protein</fullName>
    </submittedName>
</protein>
<dbReference type="Proteomes" id="UP001628179">
    <property type="component" value="Unassembled WGS sequence"/>
</dbReference>
<evidence type="ECO:0000313" key="2">
    <source>
        <dbReference type="EMBL" id="GAB1314700.1"/>
    </source>
</evidence>
<reference evidence="2 3" key="1">
    <citation type="submission" date="2024-09" db="EMBL/GenBank/DDBJ databases">
        <title>Itraconazole resistance in Madurella fahalii resulting from another homologue of gene encoding cytochrome P450 14-alpha sterol demethylase (CYP51).</title>
        <authorList>
            <person name="Yoshioka I."/>
            <person name="Fahal A.H."/>
            <person name="Kaneko S."/>
            <person name="Yaguchi T."/>
        </authorList>
    </citation>
    <scope>NUCLEOTIDE SEQUENCE [LARGE SCALE GENOMIC DNA]</scope>
    <source>
        <strain evidence="2 3">IFM 68171</strain>
    </source>
</reference>
<dbReference type="EMBL" id="BAAFSV010000002">
    <property type="protein sequence ID" value="GAB1314700.1"/>
    <property type="molecule type" value="Genomic_DNA"/>
</dbReference>
<dbReference type="InterPro" id="IPR029058">
    <property type="entry name" value="AB_hydrolase_fold"/>
</dbReference>
<dbReference type="SUPFAM" id="SSF53474">
    <property type="entry name" value="alpha/beta-Hydrolases"/>
    <property type="match status" value="1"/>
</dbReference>
<name>A0ABQ0GAT5_9PEZI</name>
<dbReference type="InterPro" id="IPR002925">
    <property type="entry name" value="Dienelactn_hydro"/>
</dbReference>
<feature type="domain" description="Dienelactone hydrolase" evidence="1">
    <location>
        <begin position="56"/>
        <end position="162"/>
    </location>
</feature>
<dbReference type="GO" id="GO:0016787">
    <property type="term" value="F:hydrolase activity"/>
    <property type="evidence" value="ECO:0007669"/>
    <property type="project" value="UniProtKB-KW"/>
</dbReference>
<gene>
    <name evidence="2" type="ORF">MFIFM68171_04910</name>
</gene>
<dbReference type="RefSeq" id="XP_070916431.1">
    <property type="nucleotide sequence ID" value="XM_071060330.1"/>
</dbReference>
<dbReference type="Gene3D" id="3.40.50.1820">
    <property type="entry name" value="alpha/beta hydrolase"/>
    <property type="match status" value="1"/>
</dbReference>
<dbReference type="Pfam" id="PF01738">
    <property type="entry name" value="DLH"/>
    <property type="match status" value="1"/>
</dbReference>
<evidence type="ECO:0000313" key="3">
    <source>
        <dbReference type="Proteomes" id="UP001628179"/>
    </source>
</evidence>
<keyword evidence="3" id="KW-1185">Reference proteome</keyword>